<keyword evidence="3" id="KW-0645">Protease</keyword>
<feature type="transmembrane region" description="Helical" evidence="11">
    <location>
        <begin position="70"/>
        <end position="90"/>
    </location>
</feature>
<reference evidence="14" key="1">
    <citation type="submission" date="2024-06" db="EMBL/GenBank/DDBJ databases">
        <title>Multi-omics analyses provide insights into the biosynthesis of the anticancer antibiotic pleurotin in Hohenbuehelia grisea.</title>
        <authorList>
            <person name="Weaver J.A."/>
            <person name="Alberti F."/>
        </authorList>
    </citation>
    <scope>NUCLEOTIDE SEQUENCE [LARGE SCALE GENOMIC DNA]</scope>
    <source>
        <strain evidence="14">T-177</strain>
    </source>
</reference>
<keyword evidence="8 11" id="KW-0472">Membrane</keyword>
<evidence type="ECO:0000256" key="8">
    <source>
        <dbReference type="ARBA" id="ARBA00023136"/>
    </source>
</evidence>
<evidence type="ECO:0000313" key="13">
    <source>
        <dbReference type="EMBL" id="KAL0960486.1"/>
    </source>
</evidence>
<evidence type="ECO:0000256" key="10">
    <source>
        <dbReference type="ARBA" id="ARBA00049729"/>
    </source>
</evidence>
<evidence type="ECO:0000256" key="6">
    <source>
        <dbReference type="ARBA" id="ARBA00022824"/>
    </source>
</evidence>
<dbReference type="InterPro" id="IPR039731">
    <property type="entry name" value="Rce1"/>
</dbReference>
<comment type="similarity">
    <text evidence="2">Belongs to the peptidase U48 family.</text>
</comment>
<feature type="transmembrane region" description="Helical" evidence="11">
    <location>
        <begin position="124"/>
        <end position="144"/>
    </location>
</feature>
<accession>A0ABR3JY89</accession>
<proteinExistence type="inferred from homology"/>
<dbReference type="Proteomes" id="UP001556367">
    <property type="component" value="Unassembled WGS sequence"/>
</dbReference>
<dbReference type="InterPro" id="IPR003675">
    <property type="entry name" value="Rce1/LyrA-like_dom"/>
</dbReference>
<evidence type="ECO:0000259" key="12">
    <source>
        <dbReference type="Pfam" id="PF02517"/>
    </source>
</evidence>
<evidence type="ECO:0000256" key="3">
    <source>
        <dbReference type="ARBA" id="ARBA00022670"/>
    </source>
</evidence>
<organism evidence="13 14">
    <name type="scientific">Hohenbuehelia grisea</name>
    <dbReference type="NCBI Taxonomy" id="104357"/>
    <lineage>
        <taxon>Eukaryota</taxon>
        <taxon>Fungi</taxon>
        <taxon>Dikarya</taxon>
        <taxon>Basidiomycota</taxon>
        <taxon>Agaricomycotina</taxon>
        <taxon>Agaricomycetes</taxon>
        <taxon>Agaricomycetidae</taxon>
        <taxon>Agaricales</taxon>
        <taxon>Pleurotineae</taxon>
        <taxon>Pleurotaceae</taxon>
        <taxon>Hohenbuehelia</taxon>
    </lineage>
</organism>
<feature type="transmembrane region" description="Helical" evidence="11">
    <location>
        <begin position="6"/>
        <end position="32"/>
    </location>
</feature>
<keyword evidence="4 11" id="KW-0812">Transmembrane</keyword>
<comment type="caution">
    <text evidence="13">The sequence shown here is derived from an EMBL/GenBank/DDBJ whole genome shotgun (WGS) entry which is preliminary data.</text>
</comment>
<evidence type="ECO:0000256" key="1">
    <source>
        <dbReference type="ARBA" id="ARBA00004477"/>
    </source>
</evidence>
<evidence type="ECO:0000256" key="2">
    <source>
        <dbReference type="ARBA" id="ARBA00006897"/>
    </source>
</evidence>
<dbReference type="EMBL" id="JASNQZ010000001">
    <property type="protein sequence ID" value="KAL0960486.1"/>
    <property type="molecule type" value="Genomic_DNA"/>
</dbReference>
<sequence>MASASFYFPLSSSSAHLLVSFFGMSYVGSLYLTKYTRLSFRPAAQPPQSEQDYGRRPNDRGRDDLEVIQARLVAVTAATILNCLVVFWTIRSIGRGISDGSSSAVDVTTAYLGLKLPTLSLESIYPHLLAPILFIGPLYAHYLFESLPFQRKWNFQLNVVDQLFSWIGIRNYFMAPITEELVFRSCVLSVYHLAGVSRNKLIFLAPLAFGFAHVHHAWENYNRLGRTPAAAKRAIFMSLFQLAYTTLFGFYTSYVFLRTGSIYPAISSHIFCNFMGVPQLGYELSVFPTKKIALWITYFAGIIGFFWNLSTYTRSSSSIYWTNTSASL</sequence>
<feature type="transmembrane region" description="Helical" evidence="11">
    <location>
        <begin position="292"/>
        <end position="309"/>
    </location>
</feature>
<keyword evidence="7 11" id="KW-1133">Transmembrane helix</keyword>
<gene>
    <name evidence="13" type="ORF">HGRIS_005527</name>
</gene>
<keyword evidence="14" id="KW-1185">Reference proteome</keyword>
<feature type="transmembrane region" description="Helical" evidence="11">
    <location>
        <begin position="230"/>
        <end position="250"/>
    </location>
</feature>
<dbReference type="PANTHER" id="PTHR13046">
    <property type="entry name" value="PROTEASE U48 CAAX PRENYL PROTEASE RCE1"/>
    <property type="match status" value="1"/>
</dbReference>
<evidence type="ECO:0000256" key="4">
    <source>
        <dbReference type="ARBA" id="ARBA00022692"/>
    </source>
</evidence>
<keyword evidence="5" id="KW-0378">Hydrolase</keyword>
<protein>
    <recommendedName>
        <fullName evidence="10">intramembrane prenyl-peptidase Rce1</fullName>
        <ecNumber evidence="10">3.4.26.1</ecNumber>
    </recommendedName>
</protein>
<name>A0ABR3JY89_9AGAR</name>
<comment type="catalytic activity">
    <reaction evidence="9">
        <text>Hydrolyzes the peptide bond -P2-(S-farnesyl or geranylgeranyl)C-P1'-P2'-P3'-COOH where P1' and P2' are amino acids with aliphatic sidechains and P3' is any C-terminal residue.</text>
        <dbReference type="EC" id="3.4.26.1"/>
    </reaction>
</comment>
<evidence type="ECO:0000256" key="11">
    <source>
        <dbReference type="SAM" id="Phobius"/>
    </source>
</evidence>
<dbReference type="PANTHER" id="PTHR13046:SF0">
    <property type="entry name" value="CAAX PRENYL PROTEASE 2"/>
    <property type="match status" value="1"/>
</dbReference>
<dbReference type="EC" id="3.4.26.1" evidence="10"/>
<feature type="domain" description="CAAX prenyl protease 2/Lysostaphin resistance protein A-like" evidence="12">
    <location>
        <begin position="164"/>
        <end position="275"/>
    </location>
</feature>
<evidence type="ECO:0000256" key="5">
    <source>
        <dbReference type="ARBA" id="ARBA00022801"/>
    </source>
</evidence>
<keyword evidence="6" id="KW-0256">Endoplasmic reticulum</keyword>
<evidence type="ECO:0000256" key="7">
    <source>
        <dbReference type="ARBA" id="ARBA00022989"/>
    </source>
</evidence>
<evidence type="ECO:0000313" key="14">
    <source>
        <dbReference type="Proteomes" id="UP001556367"/>
    </source>
</evidence>
<comment type="subcellular location">
    <subcellularLocation>
        <location evidence="1">Endoplasmic reticulum membrane</location>
        <topology evidence="1">Multi-pass membrane protein</topology>
    </subcellularLocation>
</comment>
<evidence type="ECO:0000256" key="9">
    <source>
        <dbReference type="ARBA" id="ARBA00047280"/>
    </source>
</evidence>
<dbReference type="Pfam" id="PF02517">
    <property type="entry name" value="Rce1-like"/>
    <property type="match status" value="1"/>
</dbReference>